<protein>
    <submittedName>
        <fullName evidence="1">Uncharacterized protein</fullName>
    </submittedName>
</protein>
<name>A0A3B5AQ41_9TELE</name>
<evidence type="ECO:0000313" key="1">
    <source>
        <dbReference type="Ensembl" id="ENSSPAP00000019889.1"/>
    </source>
</evidence>
<accession>A0A3B5AQ41</accession>
<sequence length="63" mass="7453">MWVNHYSPPFYCSTAKPNSCKKHHRRTAAHRFLLLFPEIVLHAHQCHILYYLKCLPLSTLCIC</sequence>
<dbReference type="AlphaFoldDB" id="A0A3B5AQ41"/>
<reference evidence="1" key="1">
    <citation type="submission" date="2023-09" db="UniProtKB">
        <authorList>
            <consortium name="Ensembl"/>
        </authorList>
    </citation>
    <scope>IDENTIFICATION</scope>
</reference>
<proteinExistence type="predicted"/>
<organism evidence="1">
    <name type="scientific">Stegastes partitus</name>
    <name type="common">bicolor damselfish</name>
    <dbReference type="NCBI Taxonomy" id="144197"/>
    <lineage>
        <taxon>Eukaryota</taxon>
        <taxon>Metazoa</taxon>
        <taxon>Chordata</taxon>
        <taxon>Craniata</taxon>
        <taxon>Vertebrata</taxon>
        <taxon>Euteleostomi</taxon>
        <taxon>Actinopterygii</taxon>
        <taxon>Neopterygii</taxon>
        <taxon>Teleostei</taxon>
        <taxon>Neoteleostei</taxon>
        <taxon>Acanthomorphata</taxon>
        <taxon>Ovalentaria</taxon>
        <taxon>Pomacentridae</taxon>
        <taxon>Stegastes</taxon>
    </lineage>
</organism>
<dbReference type="Ensembl" id="ENSSPAT00000020187.1">
    <property type="protein sequence ID" value="ENSSPAP00000019889.1"/>
    <property type="gene ID" value="ENSSPAG00000015002.1"/>
</dbReference>